<keyword evidence="4" id="KW-1185">Reference proteome</keyword>
<evidence type="ECO:0000256" key="1">
    <source>
        <dbReference type="ARBA" id="ARBA00023125"/>
    </source>
</evidence>
<accession>A0A1I5XZK6</accession>
<dbReference type="SMART" id="SM00530">
    <property type="entry name" value="HTH_XRE"/>
    <property type="match status" value="1"/>
</dbReference>
<dbReference type="CDD" id="cd00093">
    <property type="entry name" value="HTH_XRE"/>
    <property type="match status" value="1"/>
</dbReference>
<dbReference type="PANTHER" id="PTHR46558">
    <property type="entry name" value="TRACRIPTIONAL REGULATORY PROTEIN-RELATED-RELATED"/>
    <property type="match status" value="1"/>
</dbReference>
<dbReference type="Proteomes" id="UP000198734">
    <property type="component" value="Unassembled WGS sequence"/>
</dbReference>
<dbReference type="PROSITE" id="PS50943">
    <property type="entry name" value="HTH_CROC1"/>
    <property type="match status" value="1"/>
</dbReference>
<dbReference type="GO" id="GO:0003677">
    <property type="term" value="F:DNA binding"/>
    <property type="evidence" value="ECO:0007669"/>
    <property type="project" value="UniProtKB-KW"/>
</dbReference>
<dbReference type="EMBL" id="FOXU01000002">
    <property type="protein sequence ID" value="SFQ37334.1"/>
    <property type="molecule type" value="Genomic_DNA"/>
</dbReference>
<organism evidence="3 4">
    <name type="scientific">Psychrobacillus psychrotolerans</name>
    <dbReference type="NCBI Taxonomy" id="126156"/>
    <lineage>
        <taxon>Bacteria</taxon>
        <taxon>Bacillati</taxon>
        <taxon>Bacillota</taxon>
        <taxon>Bacilli</taxon>
        <taxon>Bacillales</taxon>
        <taxon>Bacillaceae</taxon>
        <taxon>Psychrobacillus</taxon>
    </lineage>
</organism>
<evidence type="ECO:0000313" key="3">
    <source>
        <dbReference type="EMBL" id="SFQ37334.1"/>
    </source>
</evidence>
<dbReference type="PANTHER" id="PTHR46558:SF11">
    <property type="entry name" value="HTH-TYPE TRANSCRIPTIONAL REGULATOR XRE"/>
    <property type="match status" value="1"/>
</dbReference>
<evidence type="ECO:0000313" key="4">
    <source>
        <dbReference type="Proteomes" id="UP000198734"/>
    </source>
</evidence>
<reference evidence="4" key="1">
    <citation type="submission" date="2016-10" db="EMBL/GenBank/DDBJ databases">
        <authorList>
            <person name="Varghese N."/>
            <person name="Submissions S."/>
        </authorList>
    </citation>
    <scope>NUCLEOTIDE SEQUENCE [LARGE SCALE GENOMIC DNA]</scope>
    <source>
        <strain evidence="4">DSM 11706</strain>
    </source>
</reference>
<dbReference type="OrthoDB" id="72638at2"/>
<feature type="domain" description="HTH cro/C1-type" evidence="2">
    <location>
        <begin position="14"/>
        <end position="58"/>
    </location>
</feature>
<dbReference type="Gene3D" id="1.10.260.40">
    <property type="entry name" value="lambda repressor-like DNA-binding domains"/>
    <property type="match status" value="1"/>
</dbReference>
<dbReference type="InterPro" id="IPR001387">
    <property type="entry name" value="Cro/C1-type_HTH"/>
</dbReference>
<dbReference type="SUPFAM" id="SSF47413">
    <property type="entry name" value="lambda repressor-like DNA-binding domains"/>
    <property type="match status" value="1"/>
</dbReference>
<dbReference type="AlphaFoldDB" id="A0A1I5XZK6"/>
<dbReference type="Pfam" id="PF01381">
    <property type="entry name" value="HTH_3"/>
    <property type="match status" value="1"/>
</dbReference>
<dbReference type="STRING" id="126156.SAMN05421670_1810"/>
<dbReference type="RefSeq" id="WP_093536330.1">
    <property type="nucleotide sequence ID" value="NZ_FOXU01000002.1"/>
</dbReference>
<sequence length="104" mass="12388">MIGERLQVLRGTKTQEEVAGFLKITRASYAHYEKNRREPNISILIKISDYYGVTIDYLVKGENKKDICFDENDYNKDWIKFLESIVKCTDEEKKKLMNFWRSLN</sequence>
<name>A0A1I5XZK6_9BACI</name>
<gene>
    <name evidence="3" type="ORF">SAMN05421670_1810</name>
</gene>
<proteinExistence type="predicted"/>
<protein>
    <submittedName>
        <fullName evidence="3">Transcriptional regulator, contains XRE-family HTH domain</fullName>
    </submittedName>
</protein>
<dbReference type="InterPro" id="IPR010982">
    <property type="entry name" value="Lambda_DNA-bd_dom_sf"/>
</dbReference>
<keyword evidence="1" id="KW-0238">DNA-binding</keyword>
<evidence type="ECO:0000259" key="2">
    <source>
        <dbReference type="PROSITE" id="PS50943"/>
    </source>
</evidence>